<dbReference type="VEuPathDB" id="FungiDB:TAPDE_004701"/>
<dbReference type="GO" id="GO:0016491">
    <property type="term" value="F:oxidoreductase activity"/>
    <property type="evidence" value="ECO:0007669"/>
    <property type="project" value="UniProtKB-KW"/>
</dbReference>
<dbReference type="Pfam" id="PF00106">
    <property type="entry name" value="adh_short"/>
    <property type="match status" value="1"/>
</dbReference>
<evidence type="ECO:0000313" key="5">
    <source>
        <dbReference type="EMBL" id="CCG84266.1"/>
    </source>
</evidence>
<evidence type="ECO:0000256" key="1">
    <source>
        <dbReference type="ARBA" id="ARBA00006484"/>
    </source>
</evidence>
<dbReference type="SUPFAM" id="SSF51735">
    <property type="entry name" value="NAD(P)-binding Rossmann-fold domains"/>
    <property type="match status" value="1"/>
</dbReference>
<dbReference type="InterPro" id="IPR051911">
    <property type="entry name" value="SDR_oxidoreductase"/>
</dbReference>
<dbReference type="InterPro" id="IPR002347">
    <property type="entry name" value="SDR_fam"/>
</dbReference>
<evidence type="ECO:0000256" key="3">
    <source>
        <dbReference type="ARBA" id="ARBA00023002"/>
    </source>
</evidence>
<dbReference type="PROSITE" id="PS00061">
    <property type="entry name" value="ADH_SHORT"/>
    <property type="match status" value="1"/>
</dbReference>
<dbReference type="STRING" id="1097556.R4XER0"/>
<dbReference type="Gene3D" id="3.40.50.720">
    <property type="entry name" value="NAD(P)-binding Rossmann-like Domain"/>
    <property type="match status" value="1"/>
</dbReference>
<dbReference type="AlphaFoldDB" id="R4XER0"/>
<dbReference type="InterPro" id="IPR036291">
    <property type="entry name" value="NAD(P)-bd_dom_sf"/>
</dbReference>
<dbReference type="PANTHER" id="PTHR43976">
    <property type="entry name" value="SHORT CHAIN DEHYDROGENASE"/>
    <property type="match status" value="1"/>
</dbReference>
<protein>
    <submittedName>
        <fullName evidence="5">Uncharacterized protein</fullName>
    </submittedName>
</protein>
<dbReference type="PRINTS" id="PR00081">
    <property type="entry name" value="GDHRDH"/>
</dbReference>
<comment type="caution">
    <text evidence="5">The sequence shown here is derived from an EMBL/GenBank/DDBJ whole genome shotgun (WGS) entry which is preliminary data.</text>
</comment>
<dbReference type="Proteomes" id="UP000013776">
    <property type="component" value="Unassembled WGS sequence"/>
</dbReference>
<keyword evidence="6" id="KW-1185">Reference proteome</keyword>
<gene>
    <name evidence="5" type="ORF">TAPDE_004701</name>
</gene>
<dbReference type="eggNOG" id="KOG1205">
    <property type="taxonomic scope" value="Eukaryota"/>
</dbReference>
<evidence type="ECO:0000313" key="6">
    <source>
        <dbReference type="Proteomes" id="UP000013776"/>
    </source>
</evidence>
<organism evidence="5 6">
    <name type="scientific">Taphrina deformans (strain PYCC 5710 / ATCC 11124 / CBS 356.35 / IMI 108563 / JCM 9778 / NBRC 8474)</name>
    <name type="common">Peach leaf curl fungus</name>
    <name type="synonym">Lalaria deformans</name>
    <dbReference type="NCBI Taxonomy" id="1097556"/>
    <lineage>
        <taxon>Eukaryota</taxon>
        <taxon>Fungi</taxon>
        <taxon>Dikarya</taxon>
        <taxon>Ascomycota</taxon>
        <taxon>Taphrinomycotina</taxon>
        <taxon>Taphrinomycetes</taxon>
        <taxon>Taphrinales</taxon>
        <taxon>Taphrinaceae</taxon>
        <taxon>Taphrina</taxon>
    </lineage>
</organism>
<dbReference type="PANTHER" id="PTHR43976:SF16">
    <property type="entry name" value="SHORT-CHAIN DEHYDROGENASE_REDUCTASE FAMILY PROTEIN"/>
    <property type="match status" value="1"/>
</dbReference>
<dbReference type="OrthoDB" id="1274115at2759"/>
<dbReference type="PRINTS" id="PR00080">
    <property type="entry name" value="SDRFAMILY"/>
</dbReference>
<sequence length="282" mass="31021">MEGRVYLITGCSTGFGKALVEEVIERGDIAVATARDVYKFDFEGTSEKNFLGLNLEVTSKESIRECFAAAKAKFGRLDVVVNNAGYGLCGEFESLSDEEIRKQMEVNFFGAMDCTREAMQIMREQDPCGGNILQVTSIGGQVGVPAFSLYNASKWALEGFTEGVAAEIDPAFNIKFTLIEPGPFRTDWAGRSMTTTKLHPAYEHAPVVAKRKQTAEKSGKQPGDPRRAAKAMCTIVEDSDPPMRIVLGNPAADILKNKLKTYKESSEKWDKLSRSCDYPEGE</sequence>
<keyword evidence="3" id="KW-0560">Oxidoreductase</keyword>
<dbReference type="InterPro" id="IPR020904">
    <property type="entry name" value="Sc_DH/Rdtase_CS"/>
</dbReference>
<keyword evidence="2" id="KW-0521">NADP</keyword>
<proteinExistence type="inferred from homology"/>
<dbReference type="CDD" id="cd05374">
    <property type="entry name" value="17beta-HSD-like_SDR_c"/>
    <property type="match status" value="1"/>
</dbReference>
<reference evidence="5 6" key="1">
    <citation type="journal article" date="2013" name="MBio">
        <title>Genome sequencing of the plant pathogen Taphrina deformans, the causal agent of peach leaf curl.</title>
        <authorList>
            <person name="Cisse O.H."/>
            <person name="Almeida J.M.G.C.F."/>
            <person name="Fonseca A."/>
            <person name="Kumar A.A."/>
            <person name="Salojaervi J."/>
            <person name="Overmyer K."/>
            <person name="Hauser P.M."/>
            <person name="Pagni M."/>
        </authorList>
    </citation>
    <scope>NUCLEOTIDE SEQUENCE [LARGE SCALE GENOMIC DNA]</scope>
    <source>
        <strain evidence="6">PYCC 5710 / ATCC 11124 / CBS 356.35 / IMI 108563 / JCM 9778 / NBRC 8474</strain>
    </source>
</reference>
<dbReference type="EMBL" id="CAHR02000217">
    <property type="protein sequence ID" value="CCG84266.1"/>
    <property type="molecule type" value="Genomic_DNA"/>
</dbReference>
<comment type="similarity">
    <text evidence="1 4">Belongs to the short-chain dehydrogenases/reductases (SDR) family.</text>
</comment>
<name>R4XER0_TAPDE</name>
<accession>R4XER0</accession>
<evidence type="ECO:0000256" key="4">
    <source>
        <dbReference type="RuleBase" id="RU000363"/>
    </source>
</evidence>
<evidence type="ECO:0000256" key="2">
    <source>
        <dbReference type="ARBA" id="ARBA00022857"/>
    </source>
</evidence>